<accession>A0ABT5N626</accession>
<protein>
    <recommendedName>
        <fullName evidence="11">Phosphate transporter</fullName>
    </recommendedName>
</protein>
<dbReference type="Pfam" id="PF01384">
    <property type="entry name" value="PHO4"/>
    <property type="match status" value="1"/>
</dbReference>
<evidence type="ECO:0000313" key="13">
    <source>
        <dbReference type="Proteomes" id="UP001528673"/>
    </source>
</evidence>
<comment type="caution">
    <text evidence="12">The sequence shown here is derived from an EMBL/GenBank/DDBJ whole genome shotgun (WGS) entry which is preliminary data.</text>
</comment>
<feature type="transmembrane region" description="Helical" evidence="11">
    <location>
        <begin position="519"/>
        <end position="541"/>
    </location>
</feature>
<keyword evidence="4" id="KW-1003">Cell membrane</keyword>
<evidence type="ECO:0000256" key="6">
    <source>
        <dbReference type="ARBA" id="ARBA00022692"/>
    </source>
</evidence>
<dbReference type="RefSeq" id="WP_273953350.1">
    <property type="nucleotide sequence ID" value="NZ_JAQSIP010000010.1"/>
</dbReference>
<dbReference type="PANTHER" id="PTHR11101:SF65">
    <property type="entry name" value="LOW-AFFINITY INORGANIC PHOSPHATE TRANSPORTER PITA-RELATED"/>
    <property type="match status" value="1"/>
</dbReference>
<keyword evidence="6 11" id="KW-0812">Transmembrane</keyword>
<feature type="transmembrane region" description="Helical" evidence="11">
    <location>
        <begin position="210"/>
        <end position="232"/>
    </location>
</feature>
<comment type="similarity">
    <text evidence="2">Belongs to the inorganic phosphate transporter (PiT) (TC 2.A.20) family. Pit subfamily.</text>
</comment>
<keyword evidence="7" id="KW-0769">Symport</keyword>
<evidence type="ECO:0000256" key="5">
    <source>
        <dbReference type="ARBA" id="ARBA00022592"/>
    </source>
</evidence>
<feature type="transmembrane region" description="Helical" evidence="11">
    <location>
        <begin position="68"/>
        <end position="88"/>
    </location>
</feature>
<evidence type="ECO:0000256" key="9">
    <source>
        <dbReference type="ARBA" id="ARBA00023136"/>
    </source>
</evidence>
<sequence>MLDTPQVPIAPSIAPLGVHKPRPHAPAGRGTHLLFWTLLLGGLLFSGYSVMQDMQRSGAAGSMPWQPYLLLGLALLIALGFEFVNGFHDTANAVATVIYTHALPPNVAVMWSGLFNFLGVLSASGAVAFGIISLLPVELILQVGSSAGFAMVFALLIAAILWNLGTWWLGLPASSSHTLIGSILGVGLANAWLHGRDGASGVDLHQLLKVGYALLLSPLVGFGCTALLFLALRRWVKNRALYDEPQGQRPPPFWIRGLLVLTCTGVSFAHGSNDGQKGMGLIMLILVGTVPITYALNRSMPADTVLRFASVAQVSQQALLAQEPQPGPALPAPEARQVLSTYVRTHQATPELNRALGSLSGDIGRQIKAHASLADVPHAQVPNVRNDMYLLSETIRLLKKDPQVQLAPDIRRQLDQFKREIDLATQFIPVWVKVAVAIALGLGTMVGWRRIVVTVGEKIGRTHMSYAQGASAELTAMLTIGAADLYGLPVSTTHVLSSGVAGAMLANHSGLQWATLRHLLMAWLLTLPAAVALSGGLYTLFAHWF</sequence>
<dbReference type="InterPro" id="IPR001204">
    <property type="entry name" value="Phos_transporter"/>
</dbReference>
<evidence type="ECO:0000313" key="12">
    <source>
        <dbReference type="EMBL" id="MDD0840563.1"/>
    </source>
</evidence>
<evidence type="ECO:0000256" key="2">
    <source>
        <dbReference type="ARBA" id="ARBA00005342"/>
    </source>
</evidence>
<evidence type="ECO:0000256" key="3">
    <source>
        <dbReference type="ARBA" id="ARBA00022448"/>
    </source>
</evidence>
<feature type="transmembrane region" description="Helical" evidence="11">
    <location>
        <begin position="147"/>
        <end position="169"/>
    </location>
</feature>
<keyword evidence="8 11" id="KW-1133">Transmembrane helix</keyword>
<proteinExistence type="inferred from homology"/>
<keyword evidence="13" id="KW-1185">Reference proteome</keyword>
<feature type="transmembrane region" description="Helical" evidence="11">
    <location>
        <begin position="108"/>
        <end position="135"/>
    </location>
</feature>
<dbReference type="PANTHER" id="PTHR11101">
    <property type="entry name" value="PHOSPHATE TRANSPORTER"/>
    <property type="match status" value="1"/>
</dbReference>
<keyword evidence="9 11" id="KW-0472">Membrane</keyword>
<evidence type="ECO:0000256" key="1">
    <source>
        <dbReference type="ARBA" id="ARBA00004651"/>
    </source>
</evidence>
<name>A0ABT5N626_9BURK</name>
<comment type="catalytic activity">
    <reaction evidence="10">
        <text>phosphate(in) + H(+)(in) = phosphate(out) + H(+)(out)</text>
        <dbReference type="Rhea" id="RHEA:29939"/>
        <dbReference type="ChEBI" id="CHEBI:15378"/>
        <dbReference type="ChEBI" id="CHEBI:43474"/>
    </reaction>
</comment>
<reference evidence="12 13" key="1">
    <citation type="submission" date="2023-02" db="EMBL/GenBank/DDBJ databases">
        <title>Bacterial whole genomic sequence of Curvibacter sp. HBC61.</title>
        <authorList>
            <person name="Le V."/>
            <person name="Ko S.-R."/>
            <person name="Ahn C.-Y."/>
            <person name="Oh H.-M."/>
        </authorList>
    </citation>
    <scope>NUCLEOTIDE SEQUENCE [LARGE SCALE GENOMIC DNA]</scope>
    <source>
        <strain evidence="12 13">HBC61</strain>
    </source>
</reference>
<evidence type="ECO:0000256" key="4">
    <source>
        <dbReference type="ARBA" id="ARBA00022475"/>
    </source>
</evidence>
<gene>
    <name evidence="12" type="ORF">PSQ40_18430</name>
</gene>
<feature type="transmembrane region" description="Helical" evidence="11">
    <location>
        <begin position="30"/>
        <end position="48"/>
    </location>
</feature>
<feature type="transmembrane region" description="Helical" evidence="11">
    <location>
        <begin position="278"/>
        <end position="297"/>
    </location>
</feature>
<dbReference type="EMBL" id="JAQSIP010000010">
    <property type="protein sequence ID" value="MDD0840563.1"/>
    <property type="molecule type" value="Genomic_DNA"/>
</dbReference>
<comment type="subcellular location">
    <subcellularLocation>
        <location evidence="1">Cell membrane</location>
        <topology evidence="1">Multi-pass membrane protein</topology>
    </subcellularLocation>
    <subcellularLocation>
        <location evidence="11">Membrane</location>
        <topology evidence="11">Multi-pass membrane protein</topology>
    </subcellularLocation>
</comment>
<evidence type="ECO:0000256" key="10">
    <source>
        <dbReference type="ARBA" id="ARBA00047348"/>
    </source>
</evidence>
<evidence type="ECO:0000256" key="7">
    <source>
        <dbReference type="ARBA" id="ARBA00022847"/>
    </source>
</evidence>
<keyword evidence="3 11" id="KW-0813">Transport</keyword>
<organism evidence="12 13">
    <name type="scientific">Curvibacter cyanobacteriorum</name>
    <dbReference type="NCBI Taxonomy" id="3026422"/>
    <lineage>
        <taxon>Bacteria</taxon>
        <taxon>Pseudomonadati</taxon>
        <taxon>Pseudomonadota</taxon>
        <taxon>Betaproteobacteria</taxon>
        <taxon>Burkholderiales</taxon>
        <taxon>Comamonadaceae</taxon>
        <taxon>Curvibacter</taxon>
    </lineage>
</organism>
<keyword evidence="5 11" id="KW-0592">Phosphate transport</keyword>
<feature type="transmembrane region" description="Helical" evidence="11">
    <location>
        <begin position="427"/>
        <end position="448"/>
    </location>
</feature>
<evidence type="ECO:0000256" key="8">
    <source>
        <dbReference type="ARBA" id="ARBA00022989"/>
    </source>
</evidence>
<evidence type="ECO:0000256" key="11">
    <source>
        <dbReference type="RuleBase" id="RU363058"/>
    </source>
</evidence>
<dbReference type="Proteomes" id="UP001528673">
    <property type="component" value="Unassembled WGS sequence"/>
</dbReference>
<feature type="transmembrane region" description="Helical" evidence="11">
    <location>
        <begin position="253"/>
        <end position="272"/>
    </location>
</feature>